<feature type="non-terminal residue" evidence="1">
    <location>
        <position position="1"/>
    </location>
</feature>
<dbReference type="AlphaFoldDB" id="A0A813E4I5"/>
<keyword evidence="2" id="KW-1185">Reference proteome</keyword>
<sequence length="57" mass="6640">VGRAAPTPKNPTPKIYRMRIFARNVVLAKSRFWYFMKRQNKAKRSGGELLAVNELFD</sequence>
<evidence type="ECO:0000313" key="1">
    <source>
        <dbReference type="EMBL" id="CAE8593750.1"/>
    </source>
</evidence>
<dbReference type="EMBL" id="CAJNNV010006539">
    <property type="protein sequence ID" value="CAE8593750.1"/>
    <property type="molecule type" value="Genomic_DNA"/>
</dbReference>
<evidence type="ECO:0000313" key="2">
    <source>
        <dbReference type="Proteomes" id="UP000654075"/>
    </source>
</evidence>
<gene>
    <name evidence="1" type="ORF">PGLA1383_LOCUS12337</name>
</gene>
<evidence type="ECO:0008006" key="3">
    <source>
        <dbReference type="Google" id="ProtNLM"/>
    </source>
</evidence>
<dbReference type="HAMAP" id="MF_00273">
    <property type="entry name" value="Ribosomal_eL20"/>
    <property type="match status" value="1"/>
</dbReference>
<name>A0A813E4I5_POLGL</name>
<comment type="caution">
    <text evidence="1">The sequence shown here is derived from an EMBL/GenBank/DDBJ whole genome shotgun (WGS) entry which is preliminary data.</text>
</comment>
<dbReference type="GO" id="GO:0006412">
    <property type="term" value="P:translation"/>
    <property type="evidence" value="ECO:0007669"/>
    <property type="project" value="InterPro"/>
</dbReference>
<dbReference type="InterPro" id="IPR021138">
    <property type="entry name" value="Ribosomal_eL20_eukaryotes"/>
</dbReference>
<dbReference type="PANTHER" id="PTHR10052">
    <property type="entry name" value="60S RIBOSOMAL PROTEIN L18A"/>
    <property type="match status" value="1"/>
</dbReference>
<dbReference type="Gene3D" id="3.10.20.10">
    <property type="match status" value="1"/>
</dbReference>
<dbReference type="InterPro" id="IPR028877">
    <property type="entry name" value="Ribosomal_eL20"/>
</dbReference>
<dbReference type="Proteomes" id="UP000654075">
    <property type="component" value="Unassembled WGS sequence"/>
</dbReference>
<proteinExistence type="inferred from homology"/>
<reference evidence="1" key="1">
    <citation type="submission" date="2021-02" db="EMBL/GenBank/DDBJ databases">
        <authorList>
            <person name="Dougan E. K."/>
            <person name="Rhodes N."/>
            <person name="Thang M."/>
            <person name="Chan C."/>
        </authorList>
    </citation>
    <scope>NUCLEOTIDE SEQUENCE</scope>
</reference>
<dbReference type="GO" id="GO:0005840">
    <property type="term" value="C:ribosome"/>
    <property type="evidence" value="ECO:0007669"/>
    <property type="project" value="InterPro"/>
</dbReference>
<accession>A0A813E4I5</accession>
<protein>
    <recommendedName>
        <fullName evidence="3">60S ribosomal protein L18a</fullName>
    </recommendedName>
</protein>
<organism evidence="1 2">
    <name type="scientific">Polarella glacialis</name>
    <name type="common">Dinoflagellate</name>
    <dbReference type="NCBI Taxonomy" id="89957"/>
    <lineage>
        <taxon>Eukaryota</taxon>
        <taxon>Sar</taxon>
        <taxon>Alveolata</taxon>
        <taxon>Dinophyceae</taxon>
        <taxon>Suessiales</taxon>
        <taxon>Suessiaceae</taxon>
        <taxon>Polarella</taxon>
    </lineage>
</organism>
<feature type="non-terminal residue" evidence="1">
    <location>
        <position position="57"/>
    </location>
</feature>
<dbReference type="OrthoDB" id="1294322at2759"/>
<dbReference type="GO" id="GO:0003735">
    <property type="term" value="F:structural constituent of ribosome"/>
    <property type="evidence" value="ECO:0007669"/>
    <property type="project" value="InterPro"/>
</dbReference>
<dbReference type="OMA" id="KFWYFFR"/>